<sequence length="127" mass="12976">MADPLLVVDAANVVGSVPDGWWRDRAAAVSRLRDALLSITSSGLADLPGPVEVVLVVEGKARSVRGVPGIRVIAAPGSGDDAIVALVRDEGAGRDVVVVTADRGLRARVSALGAQIRGPSSVPRRPA</sequence>
<evidence type="ECO:0008006" key="3">
    <source>
        <dbReference type="Google" id="ProtNLM"/>
    </source>
</evidence>
<evidence type="ECO:0000313" key="1">
    <source>
        <dbReference type="EMBL" id="GGL03783.1"/>
    </source>
</evidence>
<protein>
    <recommendedName>
        <fullName evidence="3">NTP pyrophosphohydrolase</fullName>
    </recommendedName>
</protein>
<accession>A0A8J3C406</accession>
<dbReference type="RefSeq" id="WP_189081072.1">
    <property type="nucleotide sequence ID" value="NZ_BMMX01000022.1"/>
</dbReference>
<reference evidence="1" key="1">
    <citation type="journal article" date="2014" name="Int. J. Syst. Evol. Microbiol.">
        <title>Complete genome sequence of Corynebacterium casei LMG S-19264T (=DSM 44701T), isolated from a smear-ripened cheese.</title>
        <authorList>
            <consortium name="US DOE Joint Genome Institute (JGI-PGF)"/>
            <person name="Walter F."/>
            <person name="Albersmeier A."/>
            <person name="Kalinowski J."/>
            <person name="Ruckert C."/>
        </authorList>
    </citation>
    <scope>NUCLEOTIDE SEQUENCE</scope>
    <source>
        <strain evidence="1">CGMCC 4.7299</strain>
    </source>
</reference>
<proteinExistence type="predicted"/>
<gene>
    <name evidence="1" type="ORF">GCM10012284_42960</name>
</gene>
<keyword evidence="2" id="KW-1185">Reference proteome</keyword>
<dbReference type="EMBL" id="BMMX01000022">
    <property type="protein sequence ID" value="GGL03783.1"/>
    <property type="molecule type" value="Genomic_DNA"/>
</dbReference>
<dbReference type="Proteomes" id="UP000656042">
    <property type="component" value="Unassembled WGS sequence"/>
</dbReference>
<evidence type="ECO:0000313" key="2">
    <source>
        <dbReference type="Proteomes" id="UP000656042"/>
    </source>
</evidence>
<reference evidence="1" key="2">
    <citation type="submission" date="2020-09" db="EMBL/GenBank/DDBJ databases">
        <authorList>
            <person name="Sun Q."/>
            <person name="Zhou Y."/>
        </authorList>
    </citation>
    <scope>NUCLEOTIDE SEQUENCE</scope>
    <source>
        <strain evidence="1">CGMCC 4.7299</strain>
    </source>
</reference>
<comment type="caution">
    <text evidence="1">The sequence shown here is derived from an EMBL/GenBank/DDBJ whole genome shotgun (WGS) entry which is preliminary data.</text>
</comment>
<organism evidence="1 2">
    <name type="scientific">Mangrovihabitans endophyticus</name>
    <dbReference type="NCBI Taxonomy" id="1751298"/>
    <lineage>
        <taxon>Bacteria</taxon>
        <taxon>Bacillati</taxon>
        <taxon>Actinomycetota</taxon>
        <taxon>Actinomycetes</taxon>
        <taxon>Micromonosporales</taxon>
        <taxon>Micromonosporaceae</taxon>
        <taxon>Mangrovihabitans</taxon>
    </lineage>
</organism>
<dbReference type="AlphaFoldDB" id="A0A8J3C406"/>
<name>A0A8J3C406_9ACTN</name>